<evidence type="ECO:0000313" key="3">
    <source>
        <dbReference type="Proteomes" id="UP000199377"/>
    </source>
</evidence>
<protein>
    <submittedName>
        <fullName evidence="2">Protein required for attachment to host cells</fullName>
    </submittedName>
</protein>
<dbReference type="InterPro" id="IPR019291">
    <property type="entry name" value="Host_attachment_protein"/>
</dbReference>
<accession>A0A1I3IWA2</accession>
<reference evidence="2 3" key="1">
    <citation type="submission" date="2016-10" db="EMBL/GenBank/DDBJ databases">
        <authorList>
            <person name="de Groot N.N."/>
        </authorList>
    </citation>
    <scope>NUCLEOTIDE SEQUENCE [LARGE SCALE GENOMIC DNA]</scope>
    <source>
        <strain evidence="2 3">CGMCC 1.11030</strain>
    </source>
</reference>
<sequence length="149" mass="16250">MSADEWVLVMNSSRARVVRGLPREGSPALPELSMRAPNRRLGELMADKPGRSFASGAPGRRSAMDYGSDPLREHDRDFARQVIAMLEPHRAAGEFRALSIIAAPEMLGHLREAMPPALAAMVRRESDKNIAGVHDSVLLEAIRAELGAD</sequence>
<proteinExistence type="predicted"/>
<evidence type="ECO:0000313" key="2">
    <source>
        <dbReference type="EMBL" id="SFI52155.1"/>
    </source>
</evidence>
<feature type="region of interest" description="Disordered" evidence="1">
    <location>
        <begin position="47"/>
        <end position="71"/>
    </location>
</feature>
<keyword evidence="3" id="KW-1185">Reference proteome</keyword>
<dbReference type="Pfam" id="PF10116">
    <property type="entry name" value="Host_attach"/>
    <property type="match status" value="1"/>
</dbReference>
<organism evidence="2 3">
    <name type="scientific">Albimonas pacifica</name>
    <dbReference type="NCBI Taxonomy" id="1114924"/>
    <lineage>
        <taxon>Bacteria</taxon>
        <taxon>Pseudomonadati</taxon>
        <taxon>Pseudomonadota</taxon>
        <taxon>Alphaproteobacteria</taxon>
        <taxon>Rhodobacterales</taxon>
        <taxon>Paracoccaceae</taxon>
        <taxon>Albimonas</taxon>
    </lineage>
</organism>
<evidence type="ECO:0000256" key="1">
    <source>
        <dbReference type="SAM" id="MobiDB-lite"/>
    </source>
</evidence>
<name>A0A1I3IWA2_9RHOB</name>
<dbReference type="Proteomes" id="UP000199377">
    <property type="component" value="Unassembled WGS sequence"/>
</dbReference>
<dbReference type="EMBL" id="FOQH01000007">
    <property type="protein sequence ID" value="SFI52155.1"/>
    <property type="molecule type" value="Genomic_DNA"/>
</dbReference>
<gene>
    <name evidence="2" type="ORF">SAMN05216258_107250</name>
</gene>
<dbReference type="AlphaFoldDB" id="A0A1I3IWA2"/>
<dbReference type="STRING" id="1114924.SAMN05216258_107250"/>
<dbReference type="RefSeq" id="WP_177236299.1">
    <property type="nucleotide sequence ID" value="NZ_FOQH01000007.1"/>
</dbReference>